<dbReference type="PROSITE" id="PS00675">
    <property type="entry name" value="SIGMA54_INTERACT_1"/>
    <property type="match status" value="1"/>
</dbReference>
<dbReference type="Proteomes" id="UP000422108">
    <property type="component" value="Chromosome"/>
</dbReference>
<dbReference type="GO" id="GO:0000160">
    <property type="term" value="P:phosphorelay signal transduction system"/>
    <property type="evidence" value="ECO:0007669"/>
    <property type="project" value="UniProtKB-KW"/>
</dbReference>
<dbReference type="InterPro" id="IPR058031">
    <property type="entry name" value="AAA_lid_NorR"/>
</dbReference>
<keyword evidence="11" id="KW-1185">Reference proteome</keyword>
<gene>
    <name evidence="9" type="ORF">DSCOOX_06590</name>
    <name evidence="10" type="ORF">DSCOOX_13580</name>
</gene>
<keyword evidence="4" id="KW-0805">Transcription regulation</keyword>
<dbReference type="EMBL" id="AP021879">
    <property type="protein sequence ID" value="BBO88178.1"/>
    <property type="molecule type" value="Genomic_DNA"/>
</dbReference>
<dbReference type="InterPro" id="IPR025944">
    <property type="entry name" value="Sigma_54_int_dom_CS"/>
</dbReference>
<dbReference type="Gene3D" id="3.40.50.300">
    <property type="entry name" value="P-loop containing nucleotide triphosphate hydrolases"/>
    <property type="match status" value="1"/>
</dbReference>
<dbReference type="PROSITE" id="PS00688">
    <property type="entry name" value="SIGMA54_INTERACT_3"/>
    <property type="match status" value="1"/>
</dbReference>
<keyword evidence="2" id="KW-0067">ATP-binding</keyword>
<evidence type="ECO:0000256" key="4">
    <source>
        <dbReference type="ARBA" id="ARBA00023015"/>
    </source>
</evidence>
<dbReference type="Pfam" id="PF00158">
    <property type="entry name" value="Sigma54_activat"/>
    <property type="match status" value="1"/>
</dbReference>
<feature type="domain" description="Sigma-54 factor interaction" evidence="8">
    <location>
        <begin position="14"/>
        <end position="261"/>
    </location>
</feature>
<dbReference type="InterPro" id="IPR025662">
    <property type="entry name" value="Sigma_54_int_dom_ATP-bd_1"/>
</dbReference>
<dbReference type="SUPFAM" id="SSF46689">
    <property type="entry name" value="Homeodomain-like"/>
    <property type="match status" value="1"/>
</dbReference>
<dbReference type="InterPro" id="IPR025943">
    <property type="entry name" value="Sigma_54_int_dom_ATP-bd_2"/>
</dbReference>
<dbReference type="InterPro" id="IPR003593">
    <property type="entry name" value="AAA+_ATPase"/>
</dbReference>
<dbReference type="GO" id="GO:0003677">
    <property type="term" value="F:DNA binding"/>
    <property type="evidence" value="ECO:0007669"/>
    <property type="project" value="UniProtKB-KW"/>
</dbReference>
<dbReference type="InterPro" id="IPR027417">
    <property type="entry name" value="P-loop_NTPase"/>
</dbReference>
<evidence type="ECO:0000256" key="7">
    <source>
        <dbReference type="ARBA" id="ARBA00023163"/>
    </source>
</evidence>
<evidence type="ECO:0000313" key="11">
    <source>
        <dbReference type="Proteomes" id="UP000422108"/>
    </source>
</evidence>
<keyword evidence="5" id="KW-0238">DNA-binding</keyword>
<dbReference type="EMBL" id="AP021879">
    <property type="protein sequence ID" value="BBO87479.1"/>
    <property type="molecule type" value="Genomic_DNA"/>
</dbReference>
<evidence type="ECO:0000256" key="2">
    <source>
        <dbReference type="ARBA" id="ARBA00022840"/>
    </source>
</evidence>
<dbReference type="PROSITE" id="PS00676">
    <property type="entry name" value="SIGMA54_INTERACT_2"/>
    <property type="match status" value="1"/>
</dbReference>
<reference evidence="9 11" key="1">
    <citation type="submission" date="2019-11" db="EMBL/GenBank/DDBJ databases">
        <title>Comparative genomics of hydrocarbon-degrading Desulfosarcina strains.</title>
        <authorList>
            <person name="Watanabe M."/>
            <person name="Kojima H."/>
            <person name="Fukui M."/>
        </authorList>
    </citation>
    <scope>NUCLEOTIDE SEQUENCE [LARGE SCALE GENOMIC DNA]</scope>
    <source>
        <strain evidence="11">oXyS1</strain>
        <strain evidence="9">OXyS1</strain>
    </source>
</reference>
<dbReference type="AlphaFoldDB" id="A0A5K8A4N9"/>
<dbReference type="SUPFAM" id="SSF52540">
    <property type="entry name" value="P-loop containing nucleoside triphosphate hydrolases"/>
    <property type="match status" value="1"/>
</dbReference>
<dbReference type="Pfam" id="PF25601">
    <property type="entry name" value="AAA_lid_14"/>
    <property type="match status" value="1"/>
</dbReference>
<dbReference type="PANTHER" id="PTHR32071:SF95">
    <property type="entry name" value="DNA-BINDING TRANSCRIPTIONAL REGULATOR NTRC"/>
    <property type="match status" value="1"/>
</dbReference>
<evidence type="ECO:0000256" key="3">
    <source>
        <dbReference type="ARBA" id="ARBA00023012"/>
    </source>
</evidence>
<dbReference type="SMART" id="SM00382">
    <property type="entry name" value="AAA"/>
    <property type="match status" value="1"/>
</dbReference>
<dbReference type="GO" id="GO:0006355">
    <property type="term" value="P:regulation of DNA-templated transcription"/>
    <property type="evidence" value="ECO:0007669"/>
    <property type="project" value="InterPro"/>
</dbReference>
<dbReference type="InterPro" id="IPR009057">
    <property type="entry name" value="Homeodomain-like_sf"/>
</dbReference>
<keyword evidence="6" id="KW-0010">Activator</keyword>
<evidence type="ECO:0000313" key="9">
    <source>
        <dbReference type="EMBL" id="BBO87479.1"/>
    </source>
</evidence>
<dbReference type="PROSITE" id="PS50045">
    <property type="entry name" value="SIGMA54_INTERACT_4"/>
    <property type="match status" value="1"/>
</dbReference>
<keyword evidence="7" id="KW-0804">Transcription</keyword>
<dbReference type="GO" id="GO:0005524">
    <property type="term" value="F:ATP binding"/>
    <property type="evidence" value="ECO:0007669"/>
    <property type="project" value="UniProtKB-KW"/>
</dbReference>
<dbReference type="CDD" id="cd00009">
    <property type="entry name" value="AAA"/>
    <property type="match status" value="1"/>
</dbReference>
<proteinExistence type="predicted"/>
<dbReference type="Gene3D" id="1.10.8.60">
    <property type="match status" value="1"/>
</dbReference>
<protein>
    <recommendedName>
        <fullName evidence="8">Sigma-54 factor interaction domain-containing protein</fullName>
    </recommendedName>
</protein>
<accession>A0A5K8A4N9</accession>
<organism evidence="9 11">
    <name type="scientific">Desulfosarcina ovata subsp. ovata</name>
    <dbReference type="NCBI Taxonomy" id="2752305"/>
    <lineage>
        <taxon>Bacteria</taxon>
        <taxon>Pseudomonadati</taxon>
        <taxon>Thermodesulfobacteriota</taxon>
        <taxon>Desulfobacteria</taxon>
        <taxon>Desulfobacterales</taxon>
        <taxon>Desulfosarcinaceae</taxon>
        <taxon>Desulfosarcina</taxon>
    </lineage>
</organism>
<evidence type="ECO:0000256" key="6">
    <source>
        <dbReference type="ARBA" id="ARBA00023159"/>
    </source>
</evidence>
<dbReference type="InterPro" id="IPR002078">
    <property type="entry name" value="Sigma_54_int"/>
</dbReference>
<dbReference type="RefSeq" id="WP_155308930.1">
    <property type="nucleotide sequence ID" value="NZ_AP021879.1"/>
</dbReference>
<evidence type="ECO:0000313" key="10">
    <source>
        <dbReference type="EMBL" id="BBO88178.1"/>
    </source>
</evidence>
<keyword evidence="3" id="KW-0902">Two-component regulatory system</keyword>
<keyword evidence="1" id="KW-0547">Nucleotide-binding</keyword>
<sequence length="391" mass="44109">MQYDAASKDPLKQLIGASRVIKDVKEMVQLVAPTDARVMITGETGTGKTMVANIIHDLHPQRKKHHFRRTNIGALVPTLAQSQLYGHVAHAFTGATKNNDGIVLESDNGTLFLDEVATAHPAVQIMLLNLLEIPVVNPVGGGVQDRKEVNIRIISATTQSPHELLNLESFRTELFFRISEYIIELKPLRRRKEDIKLLANHFIRENNSGIRCPAMLTEDGKTSRRFSKIKDIAPDALELLENYNWPGNVRELEHVIRTAMVESRKDHEATTLKKEWIRFSNYTLEPADSAANAAGGVFPDSLKSKVLFSWDINSVNAEGHKKIELKQHVNRFRSEICNHVLSETHNNQSRTAKILGIDTGSLAKYRQFDASQEYRYNANDGDRICRVYVVK</sequence>
<dbReference type="PANTHER" id="PTHR32071">
    <property type="entry name" value="TRANSCRIPTIONAL REGULATORY PROTEIN"/>
    <property type="match status" value="1"/>
</dbReference>
<name>A0A5K8A4N9_9BACT</name>
<evidence type="ECO:0000256" key="1">
    <source>
        <dbReference type="ARBA" id="ARBA00022741"/>
    </source>
</evidence>
<evidence type="ECO:0000259" key="8">
    <source>
        <dbReference type="PROSITE" id="PS50045"/>
    </source>
</evidence>
<evidence type="ECO:0000256" key="5">
    <source>
        <dbReference type="ARBA" id="ARBA00023125"/>
    </source>
</evidence>